<dbReference type="RefSeq" id="WP_052680344.1">
    <property type="nucleotide sequence ID" value="NZ_JYIX01000039.1"/>
</dbReference>
<gene>
    <name evidence="2" type="ORF">RS86_03352</name>
</gene>
<dbReference type="GO" id="GO:0005829">
    <property type="term" value="C:cytosol"/>
    <property type="evidence" value="ECO:0007669"/>
    <property type="project" value="TreeGrafter"/>
</dbReference>
<dbReference type="CDD" id="cd18785">
    <property type="entry name" value="SF2_C"/>
    <property type="match status" value="1"/>
</dbReference>
<comment type="caution">
    <text evidence="2">The sequence shown here is derived from an EMBL/GenBank/DDBJ whole genome shotgun (WGS) entry which is preliminary data.</text>
</comment>
<feature type="domain" description="Helicase ATP-binding" evidence="1">
    <location>
        <begin position="32"/>
        <end position="260"/>
    </location>
</feature>
<name>A0A0F0LI86_9MICO</name>
<dbReference type="PANTHER" id="PTHR47396">
    <property type="entry name" value="TYPE I RESTRICTION ENZYME ECOKI R PROTEIN"/>
    <property type="match status" value="1"/>
</dbReference>
<dbReference type="SMART" id="SM00487">
    <property type="entry name" value="DEXDc"/>
    <property type="match status" value="1"/>
</dbReference>
<dbReference type="PATRIC" id="fig|582680.6.peg.3439"/>
<dbReference type="InterPro" id="IPR014001">
    <property type="entry name" value="Helicase_ATP-bd"/>
</dbReference>
<accession>A0A0F0LI86</accession>
<dbReference type="GO" id="GO:0003677">
    <property type="term" value="F:DNA binding"/>
    <property type="evidence" value="ECO:0007669"/>
    <property type="project" value="InterPro"/>
</dbReference>
<dbReference type="InterPro" id="IPR027417">
    <property type="entry name" value="P-loop_NTPase"/>
</dbReference>
<dbReference type="Proteomes" id="UP000033740">
    <property type="component" value="Unassembled WGS sequence"/>
</dbReference>
<dbReference type="InterPro" id="IPR006935">
    <property type="entry name" value="Helicase/UvrB_N"/>
</dbReference>
<organism evidence="2 3">
    <name type="scientific">Microbacterium azadirachtae</name>
    <dbReference type="NCBI Taxonomy" id="582680"/>
    <lineage>
        <taxon>Bacteria</taxon>
        <taxon>Bacillati</taxon>
        <taxon>Actinomycetota</taxon>
        <taxon>Actinomycetes</taxon>
        <taxon>Micrococcales</taxon>
        <taxon>Microbacteriaceae</taxon>
        <taxon>Microbacterium</taxon>
    </lineage>
</organism>
<evidence type="ECO:0000259" key="1">
    <source>
        <dbReference type="PROSITE" id="PS51192"/>
    </source>
</evidence>
<dbReference type="PANTHER" id="PTHR47396:SF1">
    <property type="entry name" value="ATP-DEPENDENT HELICASE IRC3-RELATED"/>
    <property type="match status" value="1"/>
</dbReference>
<dbReference type="GO" id="GO:0005524">
    <property type="term" value="F:ATP binding"/>
    <property type="evidence" value="ECO:0007669"/>
    <property type="project" value="InterPro"/>
</dbReference>
<evidence type="ECO:0000313" key="3">
    <source>
        <dbReference type="Proteomes" id="UP000033740"/>
    </source>
</evidence>
<dbReference type="PROSITE" id="PS51192">
    <property type="entry name" value="HELICASE_ATP_BIND_1"/>
    <property type="match status" value="1"/>
</dbReference>
<proteinExistence type="predicted"/>
<keyword evidence="3" id="KW-1185">Reference proteome</keyword>
<dbReference type="Pfam" id="PF04851">
    <property type="entry name" value="ResIII"/>
    <property type="match status" value="1"/>
</dbReference>
<dbReference type="Gene3D" id="3.40.50.300">
    <property type="entry name" value="P-loop containing nucleotide triphosphate hydrolases"/>
    <property type="match status" value="1"/>
</dbReference>
<sequence length="643" mass="68731">MAESTAPLRDAPLGDWRFTGTLRTYQAQVLAQLASGSQSELHIVAPPGSGKTLLGLLLAAREGGRTLVLAPNTTIREQWAHTASALAPDAAAVSTDPLRIGDLTALTYQALSVTGDGSPFEALARARWADELVDSGRTQAAAETWLAELAVDNPAQYRTGLRGRVKRIRRRFTRERPQAIARVLHPNAVSLLERIVDAGVDTIVLDECHHLLDHWALVVAYLVGAIRERGGRGLVIGLTATLPDVADGTEFDNYTQLLGEVDFEVPTPAVVKEGHLAPYRDHVWFTEPVPAEAAFIRRHGEHLDALLAQVLSTPDGMRYLEERLQPADPDPPELPVADPLVSERAPAAGPLDATVVVPPPSPAALERALADDLPLTRSCGVVLRALAPQHPLCAILPPVLFERCTTDDLLTVLARFALTRLLPDPRAKQQWRYVKKALADFGLLLTDRGLRRGRDPVETTLAFSEAKDRAAVDILRLELSGADGAKVKAVIVTDFVEHGNSRGLVGETAAGALRAYDFVVNDPLTAALNPVLLTADRIRVPAARAEELAVALTARVGSAVQVRPDGVGPWRDLDAPGVGAGRIVAAVSALMSAGSVRLLVGTRGLLGEGWDCPAVNTLIDLTTVTTSTGAPQLRGRTLRLDPA</sequence>
<dbReference type="GO" id="GO:0016787">
    <property type="term" value="F:hydrolase activity"/>
    <property type="evidence" value="ECO:0007669"/>
    <property type="project" value="InterPro"/>
</dbReference>
<evidence type="ECO:0000313" key="2">
    <source>
        <dbReference type="EMBL" id="KJL31236.1"/>
    </source>
</evidence>
<dbReference type="EMBL" id="JYIX01000039">
    <property type="protein sequence ID" value="KJL31236.1"/>
    <property type="molecule type" value="Genomic_DNA"/>
</dbReference>
<dbReference type="AlphaFoldDB" id="A0A0F0LI86"/>
<dbReference type="InterPro" id="IPR050742">
    <property type="entry name" value="Helicase_Restrict-Modif_Enz"/>
</dbReference>
<reference evidence="2 3" key="1">
    <citation type="submission" date="2015-02" db="EMBL/GenBank/DDBJ databases">
        <title>Draft genome sequences of ten Microbacterium spp. with emphasis on heavy metal contaminated environments.</title>
        <authorList>
            <person name="Corretto E."/>
        </authorList>
    </citation>
    <scope>NUCLEOTIDE SEQUENCE [LARGE SCALE GENOMIC DNA]</scope>
    <source>
        <strain evidence="2 3">ARN176</strain>
    </source>
</reference>
<dbReference type="SUPFAM" id="SSF52540">
    <property type="entry name" value="P-loop containing nucleoside triphosphate hydrolases"/>
    <property type="match status" value="2"/>
</dbReference>
<protein>
    <submittedName>
        <fullName evidence="2">Type III restriction enzyme, res subunit</fullName>
    </submittedName>
</protein>
<dbReference type="STRING" id="582680.RS86_03352"/>